<protein>
    <submittedName>
        <fullName evidence="2">HPr kinase/phosphorylase</fullName>
    </submittedName>
</protein>
<dbReference type="Proteomes" id="UP000308828">
    <property type="component" value="Unassembled WGS sequence"/>
</dbReference>
<sequence length="152" mass="16497">MSDWQNVHATAISVGGIGLVFVGPSGSGKSSLAFDCLCEAKMLGLEARLISDDQLLVHADRDGIKGRAPDTIRGFLELRYAGIVQLPAVDEAMLHAVATLVPPDEKQRLPRENEVFQLTERIALPLLRIPAWSRNPLSLALALLKSRASFDV</sequence>
<dbReference type="RefSeq" id="WP_136598902.1">
    <property type="nucleotide sequence ID" value="NZ_STGV01000004.1"/>
</dbReference>
<evidence type="ECO:0000313" key="2">
    <source>
        <dbReference type="EMBL" id="THV22129.1"/>
    </source>
</evidence>
<name>A0A4S8P3D5_9HYPH</name>
<evidence type="ECO:0000313" key="3">
    <source>
        <dbReference type="Proteomes" id="UP000308828"/>
    </source>
</evidence>
<dbReference type="GO" id="GO:0005524">
    <property type="term" value="F:ATP binding"/>
    <property type="evidence" value="ECO:0007669"/>
    <property type="project" value="InterPro"/>
</dbReference>
<dbReference type="CDD" id="cd01918">
    <property type="entry name" value="HprK_C"/>
    <property type="match status" value="1"/>
</dbReference>
<dbReference type="InterPro" id="IPR027417">
    <property type="entry name" value="P-loop_NTPase"/>
</dbReference>
<organism evidence="2 3">
    <name type="scientific">Peteryoungia ipomoeae</name>
    <dbReference type="NCBI Taxonomy" id="1210932"/>
    <lineage>
        <taxon>Bacteria</taxon>
        <taxon>Pseudomonadati</taxon>
        <taxon>Pseudomonadota</taxon>
        <taxon>Alphaproteobacteria</taxon>
        <taxon>Hyphomicrobiales</taxon>
        <taxon>Rhizobiaceae</taxon>
        <taxon>Peteryoungia</taxon>
    </lineage>
</organism>
<keyword evidence="2" id="KW-0418">Kinase</keyword>
<dbReference type="OrthoDB" id="8326226at2"/>
<dbReference type="InterPro" id="IPR011104">
    <property type="entry name" value="Hpr_kin/Pase_C"/>
</dbReference>
<dbReference type="EMBL" id="STGV01000004">
    <property type="protein sequence ID" value="THV22129.1"/>
    <property type="molecule type" value="Genomic_DNA"/>
</dbReference>
<gene>
    <name evidence="2" type="ORF">FAA97_12540</name>
</gene>
<dbReference type="GO" id="GO:0000155">
    <property type="term" value="F:phosphorelay sensor kinase activity"/>
    <property type="evidence" value="ECO:0007669"/>
    <property type="project" value="InterPro"/>
</dbReference>
<evidence type="ECO:0000259" key="1">
    <source>
        <dbReference type="Pfam" id="PF07475"/>
    </source>
</evidence>
<keyword evidence="3" id="KW-1185">Reference proteome</keyword>
<dbReference type="AlphaFoldDB" id="A0A4S8P3D5"/>
<dbReference type="Pfam" id="PF07475">
    <property type="entry name" value="Hpr_kinase_C"/>
    <property type="match status" value="1"/>
</dbReference>
<comment type="caution">
    <text evidence="2">The sequence shown here is derived from an EMBL/GenBank/DDBJ whole genome shotgun (WGS) entry which is preliminary data.</text>
</comment>
<accession>A0A4S8P3D5</accession>
<keyword evidence="2" id="KW-0808">Transferase</keyword>
<reference evidence="2 3" key="1">
    <citation type="submission" date="2019-04" db="EMBL/GenBank/DDBJ databases">
        <title>Genome sequence of strain shin9-1.</title>
        <authorList>
            <person name="Gao J."/>
            <person name="Sun J."/>
        </authorList>
    </citation>
    <scope>NUCLEOTIDE SEQUENCE [LARGE SCALE GENOMIC DNA]</scope>
    <source>
        <strain evidence="3">shin9-1</strain>
    </source>
</reference>
<dbReference type="GO" id="GO:0006109">
    <property type="term" value="P:regulation of carbohydrate metabolic process"/>
    <property type="evidence" value="ECO:0007669"/>
    <property type="project" value="InterPro"/>
</dbReference>
<feature type="domain" description="HPr kinase/phosphorylase C-terminal" evidence="1">
    <location>
        <begin position="3"/>
        <end position="86"/>
    </location>
</feature>
<dbReference type="Gene3D" id="3.40.50.300">
    <property type="entry name" value="P-loop containing nucleotide triphosphate hydrolases"/>
    <property type="match status" value="1"/>
</dbReference>
<proteinExistence type="predicted"/>
<dbReference type="SUPFAM" id="SSF53795">
    <property type="entry name" value="PEP carboxykinase-like"/>
    <property type="match status" value="1"/>
</dbReference>